<evidence type="ECO:0000313" key="2">
    <source>
        <dbReference type="Proteomes" id="UP000006158"/>
    </source>
</evidence>
<proteinExistence type="predicted"/>
<accession>I7FXL5</accession>
<reference evidence="1 2" key="1">
    <citation type="journal article" date="2007" name="Genome Biol.">
        <title>Interrupted coding sequences in Mycobacterium smegmatis: authentic mutations or sequencing errors?</title>
        <authorList>
            <person name="Deshayes C."/>
            <person name="Perrodou E."/>
            <person name="Gallien S."/>
            <person name="Euphrasie D."/>
            <person name="Schaeffer C."/>
            <person name="Van-Dorsselaer A."/>
            <person name="Poch O."/>
            <person name="Lecompte O."/>
            <person name="Reyrat J.M."/>
        </authorList>
    </citation>
    <scope>NUCLEOTIDE SEQUENCE [LARGE SCALE GENOMIC DNA]</scope>
    <source>
        <strain evidence="2">ATCC 700084 / mc(2)155</strain>
    </source>
</reference>
<name>I7FXL5_MYCS2</name>
<gene>
    <name evidence="1" type="ordered locus">MSMEI_1092</name>
</gene>
<organism evidence="1 2">
    <name type="scientific">Mycolicibacterium smegmatis (strain ATCC 700084 / mc(2)155)</name>
    <name type="common">Mycobacterium smegmatis</name>
    <dbReference type="NCBI Taxonomy" id="246196"/>
    <lineage>
        <taxon>Bacteria</taxon>
        <taxon>Bacillati</taxon>
        <taxon>Actinomycetota</taxon>
        <taxon>Actinomycetes</taxon>
        <taxon>Mycobacteriales</taxon>
        <taxon>Mycobacteriaceae</taxon>
        <taxon>Mycolicibacterium</taxon>
    </lineage>
</organism>
<protein>
    <submittedName>
        <fullName evidence="1">Uncharacterized protein</fullName>
    </submittedName>
</protein>
<reference evidence="1 2" key="2">
    <citation type="journal article" date="2009" name="Genome Res.">
        <title>Ortho-proteogenomics: multiple proteomes investigation through orthology and a new MS-based protocol.</title>
        <authorList>
            <person name="Gallien S."/>
            <person name="Perrodou E."/>
            <person name="Carapito C."/>
            <person name="Deshayes C."/>
            <person name="Reyrat J.M."/>
            <person name="Van Dorsselaer A."/>
            <person name="Poch O."/>
            <person name="Schaeffer C."/>
            <person name="Lecompte O."/>
        </authorList>
    </citation>
    <scope>NUCLEOTIDE SEQUENCE [LARGE SCALE GENOMIC DNA]</scope>
    <source>
        <strain evidence="2">ATCC 700084 / mc(2)155</strain>
    </source>
</reference>
<evidence type="ECO:0000313" key="1">
    <source>
        <dbReference type="EMBL" id="AFP37572.1"/>
    </source>
</evidence>
<dbReference type="PATRIC" id="fig|246196.56.peg.1125"/>
<dbReference type="AlphaFoldDB" id="I7FXL5"/>
<dbReference type="KEGG" id="msg:MSMEI_1092"/>
<dbReference type="EMBL" id="CP001663">
    <property type="protein sequence ID" value="AFP37572.1"/>
    <property type="molecule type" value="Genomic_DNA"/>
</dbReference>
<sequence length="105" mass="11600">MTNPPPTKEVDMAASQPVLEALGDHDYLLRFTQDYDAPVVVRVYADPTVVAQIAADETRVVAATADYLIARQSLEDLPEQVDLDEVAAAYDDYVDDLHNRLNPPT</sequence>
<dbReference type="Proteomes" id="UP000006158">
    <property type="component" value="Chromosome"/>
</dbReference>